<dbReference type="EC" id="6.1.1.23" evidence="8"/>
<dbReference type="SUPFAM" id="SSF50249">
    <property type="entry name" value="Nucleic acid-binding proteins"/>
    <property type="match status" value="1"/>
</dbReference>
<comment type="caution">
    <text evidence="10">The sequence shown here is derived from an EMBL/GenBank/DDBJ whole genome shotgun (WGS) entry which is preliminary data.</text>
</comment>
<comment type="subunit">
    <text evidence="8">Homodimer.</text>
</comment>
<organism evidence="10 11">
    <name type="scientific">Marinobacter lacisalsi</name>
    <dbReference type="NCBI Taxonomy" id="475979"/>
    <lineage>
        <taxon>Bacteria</taxon>
        <taxon>Pseudomonadati</taxon>
        <taxon>Pseudomonadota</taxon>
        <taxon>Gammaproteobacteria</taxon>
        <taxon>Pseudomonadales</taxon>
        <taxon>Marinobacteraceae</taxon>
        <taxon>Marinobacter</taxon>
    </lineage>
</organism>
<dbReference type="SUPFAM" id="SSF55261">
    <property type="entry name" value="GAD domain-like"/>
    <property type="match status" value="1"/>
</dbReference>
<dbReference type="PANTHER" id="PTHR22594:SF5">
    <property type="entry name" value="ASPARTATE--TRNA LIGASE, MITOCHONDRIAL"/>
    <property type="match status" value="1"/>
</dbReference>
<dbReference type="Gene3D" id="2.40.50.140">
    <property type="entry name" value="Nucleic acid-binding proteins"/>
    <property type="match status" value="1"/>
</dbReference>
<evidence type="ECO:0000256" key="5">
    <source>
        <dbReference type="ARBA" id="ARBA00022840"/>
    </source>
</evidence>
<dbReference type="InterPro" id="IPR002312">
    <property type="entry name" value="Asp/Asn-tRNA-synth_IIb"/>
</dbReference>
<dbReference type="PRINTS" id="PR01042">
    <property type="entry name" value="TRNASYNTHASP"/>
</dbReference>
<keyword evidence="11" id="KW-1185">Reference proteome</keyword>
<dbReference type="CDD" id="cd04317">
    <property type="entry name" value="EcAspRS_like_N"/>
    <property type="match status" value="1"/>
</dbReference>
<sequence>MRSHYCGGINESNIDQDVTLCGWVHRRRDHGGVIFLDLRDRDGMAQVVFDPDTEESFAKAEKVRSEFVIQVTGRVRRRPAGTENANMPTGQVEVLGRELTILNAAATPPFPLDEHVDVGEDVRLRYRFVDLRRPEMLNRLRFRSRVTSYLRNFLDGNGFMDVETPILTRATPEGARDYLVPSRTHEGSFFALPQSPQLFKQLLMVSGVDRYYQIAKCFRDEDLRADRQPEFTQVDIEASFVNEEDLMQLTESMTRNLFKDVLDVALPEFPRMPYAEAMQRYGSDKPDLRIPLELVDVGDLVESVDFKVFSGPAKDPKGRVAALRVPQGGSLTRKQIDDYTKFVGIYGAKGLAYIKVNEIAKGVEGLQSPIVKFLGDETAMAVMERAGAEDGDIVFFGADKTNVVNEALGALRIKVGHDLDMLTSDWAPLWVVDFPMFEETDNGRLTAIHHPFTAPSCTPEELAADPANALSRAYDMVLNGTELGGGSIRIHDENTQQSVFRVLGIDEEEARAKFGFLLDALKFGCPPHGGLAFGLDRLVMLMTGSSSIRDVIAFPKTQSATCLMTQAPGEVDEKQLRELNIRLRKKPAATAADNEGGKSEG</sequence>
<feature type="binding site" evidence="8">
    <location>
        <begin position="534"/>
        <end position="537"/>
    </location>
    <ligand>
        <name>ATP</name>
        <dbReference type="ChEBI" id="CHEBI:30616"/>
    </ligand>
</feature>
<feature type="site" description="Important for tRNA non-discrimination" evidence="8">
    <location>
        <position position="30"/>
    </location>
</feature>
<keyword evidence="2 8" id="KW-0963">Cytoplasm</keyword>
<dbReference type="Pfam" id="PF01336">
    <property type="entry name" value="tRNA_anti-codon"/>
    <property type="match status" value="1"/>
</dbReference>
<dbReference type="InterPro" id="IPR047090">
    <property type="entry name" value="AspRS_core"/>
</dbReference>
<dbReference type="InterPro" id="IPR004524">
    <property type="entry name" value="Asp-tRNA-ligase_1"/>
</dbReference>
<dbReference type="InterPro" id="IPR004364">
    <property type="entry name" value="Aa-tRNA-synt_II"/>
</dbReference>
<reference evidence="11" key="1">
    <citation type="journal article" date="2019" name="Int. J. Syst. Evol. Microbiol.">
        <title>The Global Catalogue of Microorganisms (GCM) 10K type strain sequencing project: providing services to taxonomists for standard genome sequencing and annotation.</title>
        <authorList>
            <consortium name="The Broad Institute Genomics Platform"/>
            <consortium name="The Broad Institute Genome Sequencing Center for Infectious Disease"/>
            <person name="Wu L."/>
            <person name="Ma J."/>
        </authorList>
    </citation>
    <scope>NUCLEOTIDE SEQUENCE [LARGE SCALE GENOMIC DNA]</scope>
    <source>
        <strain evidence="11">CECT 7297</strain>
    </source>
</reference>
<name>A0ABV8QJ72_9GAMM</name>
<evidence type="ECO:0000256" key="6">
    <source>
        <dbReference type="ARBA" id="ARBA00022917"/>
    </source>
</evidence>
<accession>A0ABV8QJ72</accession>
<keyword evidence="3 8" id="KW-0436">Ligase</keyword>
<keyword evidence="5 8" id="KW-0067">ATP-binding</keyword>
<evidence type="ECO:0000256" key="2">
    <source>
        <dbReference type="ARBA" id="ARBA00022490"/>
    </source>
</evidence>
<keyword evidence="4 8" id="KW-0547">Nucleotide-binding</keyword>
<dbReference type="InterPro" id="IPR006195">
    <property type="entry name" value="aa-tRNA-synth_II"/>
</dbReference>
<keyword evidence="7 8" id="KW-0030">Aminoacyl-tRNA synthetase</keyword>
<comment type="subcellular location">
    <subcellularLocation>
        <location evidence="8">Cytoplasm</location>
    </subcellularLocation>
</comment>
<dbReference type="Proteomes" id="UP001595798">
    <property type="component" value="Unassembled WGS sequence"/>
</dbReference>
<feature type="binding site" evidence="8">
    <location>
        <position position="228"/>
    </location>
    <ligand>
        <name>ATP</name>
        <dbReference type="ChEBI" id="CHEBI:30616"/>
    </ligand>
</feature>
<dbReference type="InterPro" id="IPR004365">
    <property type="entry name" value="NA-bd_OB_tRNA"/>
</dbReference>
<evidence type="ECO:0000256" key="7">
    <source>
        <dbReference type="ARBA" id="ARBA00023146"/>
    </source>
</evidence>
<feature type="binding site" evidence="8">
    <location>
        <position position="173"/>
    </location>
    <ligand>
        <name>L-aspartate</name>
        <dbReference type="ChEBI" id="CHEBI:29991"/>
    </ligand>
</feature>
<dbReference type="InterPro" id="IPR047089">
    <property type="entry name" value="Asp-tRNA-ligase_1_N"/>
</dbReference>
<protein>
    <recommendedName>
        <fullName evidence="8">Aspartate--tRNA(Asp/Asn) ligase</fullName>
        <ecNumber evidence="8">6.1.1.23</ecNumber>
    </recommendedName>
    <alternativeName>
        <fullName evidence="8">Aspartyl-tRNA synthetase</fullName>
        <shortName evidence="8">AspRS</shortName>
    </alternativeName>
    <alternativeName>
        <fullName evidence="8">Non-discriminating aspartyl-tRNA synthetase</fullName>
        <shortName evidence="8">ND-AspRS</shortName>
    </alternativeName>
</protein>
<dbReference type="HAMAP" id="MF_00044">
    <property type="entry name" value="Asp_tRNA_synth_type1"/>
    <property type="match status" value="1"/>
</dbReference>
<dbReference type="InterPro" id="IPR029351">
    <property type="entry name" value="GAD_dom"/>
</dbReference>
<dbReference type="Gene3D" id="3.30.930.10">
    <property type="entry name" value="Bira Bifunctional Protein, Domain 2"/>
    <property type="match status" value="1"/>
</dbReference>
<dbReference type="Gene3D" id="3.30.1360.30">
    <property type="entry name" value="GAD-like domain"/>
    <property type="match status" value="1"/>
</dbReference>
<feature type="binding site" evidence="8">
    <location>
        <position position="219"/>
    </location>
    <ligand>
        <name>L-aspartate</name>
        <dbReference type="ChEBI" id="CHEBI:29991"/>
    </ligand>
</feature>
<keyword evidence="6 8" id="KW-0648">Protein biosynthesis</keyword>
<dbReference type="Pfam" id="PF02938">
    <property type="entry name" value="GAD"/>
    <property type="match status" value="1"/>
</dbReference>
<dbReference type="GO" id="GO:0004815">
    <property type="term" value="F:aspartate-tRNA ligase activity"/>
    <property type="evidence" value="ECO:0007669"/>
    <property type="project" value="UniProtKB-EC"/>
</dbReference>
<comment type="similarity">
    <text evidence="1 8">Belongs to the class-II aminoacyl-tRNA synthetase family. Type 1 subfamily.</text>
</comment>
<dbReference type="CDD" id="cd00777">
    <property type="entry name" value="AspRS_core"/>
    <property type="match status" value="1"/>
</dbReference>
<feature type="binding site" evidence="8">
    <location>
        <position position="482"/>
    </location>
    <ligand>
        <name>ATP</name>
        <dbReference type="ChEBI" id="CHEBI:30616"/>
    </ligand>
</feature>
<feature type="binding site" evidence="8">
    <location>
        <position position="489"/>
    </location>
    <ligand>
        <name>L-aspartate</name>
        <dbReference type="ChEBI" id="CHEBI:29991"/>
    </ligand>
</feature>
<gene>
    <name evidence="8 10" type="primary">aspS</name>
    <name evidence="10" type="ORF">ACFOZ5_11530</name>
</gene>
<dbReference type="InterPro" id="IPR012340">
    <property type="entry name" value="NA-bd_OB-fold"/>
</dbReference>
<comment type="function">
    <text evidence="8">Aspartyl-tRNA synthetase with relaxed tRNA specificity since it is able to aspartylate not only its cognate tRNA(Asp) but also tRNA(Asn). Reaction proceeds in two steps: L-aspartate is first activated by ATP to form Asp-AMP and then transferred to the acceptor end of tRNA(Asp/Asn).</text>
</comment>
<dbReference type="NCBIfam" id="TIGR00459">
    <property type="entry name" value="aspS_bact"/>
    <property type="match status" value="1"/>
</dbReference>
<dbReference type="PROSITE" id="PS50862">
    <property type="entry name" value="AA_TRNA_LIGASE_II"/>
    <property type="match status" value="1"/>
</dbReference>
<evidence type="ECO:0000259" key="9">
    <source>
        <dbReference type="PROSITE" id="PS50862"/>
    </source>
</evidence>
<dbReference type="InterPro" id="IPR045864">
    <property type="entry name" value="aa-tRNA-synth_II/BPL/LPL"/>
</dbReference>
<evidence type="ECO:0000313" key="11">
    <source>
        <dbReference type="Proteomes" id="UP001595798"/>
    </source>
</evidence>
<dbReference type="NCBIfam" id="NF001750">
    <property type="entry name" value="PRK00476.1"/>
    <property type="match status" value="1"/>
</dbReference>
<proteinExistence type="inferred from homology"/>
<dbReference type="InterPro" id="IPR004115">
    <property type="entry name" value="GAD-like_sf"/>
</dbReference>
<feature type="binding site" evidence="8">
    <location>
        <begin position="219"/>
        <end position="221"/>
    </location>
    <ligand>
        <name>ATP</name>
        <dbReference type="ChEBI" id="CHEBI:30616"/>
    </ligand>
</feature>
<evidence type="ECO:0000256" key="4">
    <source>
        <dbReference type="ARBA" id="ARBA00022741"/>
    </source>
</evidence>
<comment type="catalytic activity">
    <reaction evidence="8">
        <text>tRNA(Asx) + L-aspartate + ATP = L-aspartyl-tRNA(Asx) + AMP + diphosphate</text>
        <dbReference type="Rhea" id="RHEA:18349"/>
        <dbReference type="Rhea" id="RHEA-COMP:9710"/>
        <dbReference type="Rhea" id="RHEA-COMP:9711"/>
        <dbReference type="ChEBI" id="CHEBI:29991"/>
        <dbReference type="ChEBI" id="CHEBI:30616"/>
        <dbReference type="ChEBI" id="CHEBI:33019"/>
        <dbReference type="ChEBI" id="CHEBI:78442"/>
        <dbReference type="ChEBI" id="CHEBI:78516"/>
        <dbReference type="ChEBI" id="CHEBI:456215"/>
        <dbReference type="EC" id="6.1.1.23"/>
    </reaction>
</comment>
<evidence type="ECO:0000256" key="8">
    <source>
        <dbReference type="HAMAP-Rule" id="MF_00044"/>
    </source>
</evidence>
<feature type="region of interest" description="Aspartate" evidence="8">
    <location>
        <begin position="197"/>
        <end position="200"/>
    </location>
</feature>
<evidence type="ECO:0000313" key="10">
    <source>
        <dbReference type="EMBL" id="MFC4259660.1"/>
    </source>
</evidence>
<dbReference type="SUPFAM" id="SSF55681">
    <property type="entry name" value="Class II aaRS and biotin synthetases"/>
    <property type="match status" value="1"/>
</dbReference>
<dbReference type="Pfam" id="PF00152">
    <property type="entry name" value="tRNA-synt_2"/>
    <property type="match status" value="1"/>
</dbReference>
<feature type="site" description="Important for tRNA non-discrimination" evidence="8">
    <location>
        <position position="81"/>
    </location>
</feature>
<evidence type="ECO:0000256" key="1">
    <source>
        <dbReference type="ARBA" id="ARBA00006303"/>
    </source>
</evidence>
<dbReference type="EMBL" id="JBHSDI010000014">
    <property type="protein sequence ID" value="MFC4259660.1"/>
    <property type="molecule type" value="Genomic_DNA"/>
</dbReference>
<evidence type="ECO:0000256" key="3">
    <source>
        <dbReference type="ARBA" id="ARBA00022598"/>
    </source>
</evidence>
<dbReference type="PANTHER" id="PTHR22594">
    <property type="entry name" value="ASPARTYL/LYSYL-TRNA SYNTHETASE"/>
    <property type="match status" value="1"/>
</dbReference>
<feature type="binding site" evidence="8">
    <location>
        <position position="449"/>
    </location>
    <ligand>
        <name>L-aspartate</name>
        <dbReference type="ChEBI" id="CHEBI:29991"/>
    </ligand>
</feature>
<dbReference type="RefSeq" id="WP_379887410.1">
    <property type="nucleotide sequence ID" value="NZ_JBHSDI010000014.1"/>
</dbReference>
<feature type="domain" description="Aminoacyl-transfer RNA synthetases class-II family profile" evidence="9">
    <location>
        <begin position="140"/>
        <end position="555"/>
    </location>
</feature>